<reference evidence="1 2" key="1">
    <citation type="journal article" date="2015" name="BMC Genomics">
        <title>Insights from the genome of Ophiocordyceps polyrhachis-furcata to pathogenicity and host specificity in insect fungi.</title>
        <authorList>
            <person name="Wichadakul D."/>
            <person name="Kobmoo N."/>
            <person name="Ingsriswang S."/>
            <person name="Tangphatsornruang S."/>
            <person name="Chantasingh D."/>
            <person name="Luangsa-ard J.J."/>
            <person name="Eurwilaichitr L."/>
        </authorList>
    </citation>
    <scope>NUCLEOTIDE SEQUENCE [LARGE SCALE GENOMIC DNA]</scope>
    <source>
        <strain evidence="1 2">BCC 54312</strain>
    </source>
</reference>
<dbReference type="AlphaFoldDB" id="A0A367L468"/>
<dbReference type="Proteomes" id="UP000253664">
    <property type="component" value="Unassembled WGS sequence"/>
</dbReference>
<evidence type="ECO:0000313" key="2">
    <source>
        <dbReference type="Proteomes" id="UP000253664"/>
    </source>
</evidence>
<dbReference type="EMBL" id="LKCN02000016">
    <property type="protein sequence ID" value="RCI09233.1"/>
    <property type="molecule type" value="Genomic_DNA"/>
</dbReference>
<sequence length="181" mass="20522">MASSCLPLNADESRQSRLNRMKLSFPPGIQSPRITREANKPKSVSDGALCPLPSSSIQAPPLIDMRTTTGFKTLCFSLSYMFLAYRLYGLTQERLFTPSSPPPPPFNSVLTMNCVQQGWPITFIVLFDKPGRKEIDWFGLPPEGESLHATARFILTNRIAIFPGCRWRNRYLHRMSLQPKF</sequence>
<proteinExistence type="predicted"/>
<comment type="caution">
    <text evidence="1">The sequence shown here is derived from an EMBL/GenBank/DDBJ whole genome shotgun (WGS) entry which is preliminary data.</text>
</comment>
<keyword evidence="2" id="KW-1185">Reference proteome</keyword>
<evidence type="ECO:0000313" key="1">
    <source>
        <dbReference type="EMBL" id="RCI09233.1"/>
    </source>
</evidence>
<name>A0A367L468_9HYPO</name>
<gene>
    <name evidence="1" type="ORF">L249_1399</name>
</gene>
<accession>A0A367L468</accession>
<protein>
    <submittedName>
        <fullName evidence="1">Uncharacterized protein</fullName>
    </submittedName>
</protein>
<organism evidence="1 2">
    <name type="scientific">Ophiocordyceps polyrhachis-furcata BCC 54312</name>
    <dbReference type="NCBI Taxonomy" id="1330021"/>
    <lineage>
        <taxon>Eukaryota</taxon>
        <taxon>Fungi</taxon>
        <taxon>Dikarya</taxon>
        <taxon>Ascomycota</taxon>
        <taxon>Pezizomycotina</taxon>
        <taxon>Sordariomycetes</taxon>
        <taxon>Hypocreomycetidae</taxon>
        <taxon>Hypocreales</taxon>
        <taxon>Ophiocordycipitaceae</taxon>
        <taxon>Ophiocordyceps</taxon>
    </lineage>
</organism>